<protein>
    <submittedName>
        <fullName evidence="2">Uncharacterized protein</fullName>
    </submittedName>
</protein>
<feature type="region of interest" description="Disordered" evidence="1">
    <location>
        <begin position="64"/>
        <end position="88"/>
    </location>
</feature>
<reference evidence="2 3" key="1">
    <citation type="journal article" date="2014" name="PLoS Genet.">
        <title>Phylogenetically driven sequencing of extremely halophilic archaea reveals strategies for static and dynamic osmo-response.</title>
        <authorList>
            <person name="Becker E.A."/>
            <person name="Seitzer P.M."/>
            <person name="Tritt A."/>
            <person name="Larsen D."/>
            <person name="Krusor M."/>
            <person name="Yao A.I."/>
            <person name="Wu D."/>
            <person name="Madern D."/>
            <person name="Eisen J.A."/>
            <person name="Darling A.E."/>
            <person name="Facciotti M.T."/>
        </authorList>
    </citation>
    <scope>NUCLEOTIDE SEQUENCE [LARGE SCALE GENOMIC DNA]</scope>
    <source>
        <strain evidence="2 3">JCM 14624</strain>
    </source>
</reference>
<gene>
    <name evidence="2" type="ORF">C479_13653</name>
</gene>
<dbReference type="RefSeq" id="WP_007703639.1">
    <property type="nucleotide sequence ID" value="NZ_AOIQ01000021.1"/>
</dbReference>
<dbReference type="OrthoDB" id="204520at2157"/>
<evidence type="ECO:0000313" key="2">
    <source>
        <dbReference type="EMBL" id="ELZ08388.1"/>
    </source>
</evidence>
<dbReference type="Proteomes" id="UP000011560">
    <property type="component" value="Unassembled WGS sequence"/>
</dbReference>
<accession>M0BDK8</accession>
<keyword evidence="3" id="KW-1185">Reference proteome</keyword>
<dbReference type="AlphaFoldDB" id="M0BDK8"/>
<comment type="caution">
    <text evidence="2">The sequence shown here is derived from an EMBL/GenBank/DDBJ whole genome shotgun (WGS) entry which is preliminary data.</text>
</comment>
<sequence length="88" mass="9795">MGRYEYDEQRSGPACERCNVELTADHWVRLEALHQGTRSDRYEDGVRLVCVDCVAALGLLEFAGHDEPNPVEPPDANRVPSDPAQGNE</sequence>
<evidence type="ECO:0000313" key="3">
    <source>
        <dbReference type="Proteomes" id="UP000011560"/>
    </source>
</evidence>
<organism evidence="2 3">
    <name type="scientific">Halovivax asiaticus JCM 14624</name>
    <dbReference type="NCBI Taxonomy" id="1227490"/>
    <lineage>
        <taxon>Archaea</taxon>
        <taxon>Methanobacteriati</taxon>
        <taxon>Methanobacteriota</taxon>
        <taxon>Stenosarchaea group</taxon>
        <taxon>Halobacteria</taxon>
        <taxon>Halobacteriales</taxon>
        <taxon>Natrialbaceae</taxon>
        <taxon>Halovivax</taxon>
    </lineage>
</organism>
<evidence type="ECO:0000256" key="1">
    <source>
        <dbReference type="SAM" id="MobiDB-lite"/>
    </source>
</evidence>
<dbReference type="EMBL" id="AOIQ01000021">
    <property type="protein sequence ID" value="ELZ08388.1"/>
    <property type="molecule type" value="Genomic_DNA"/>
</dbReference>
<proteinExistence type="predicted"/>
<name>M0BDK8_9EURY</name>